<protein>
    <recommendedName>
        <fullName evidence="9">TolC family protein</fullName>
    </recommendedName>
</protein>
<keyword evidence="2" id="KW-0813">Transport</keyword>
<accession>A0A644XXB5</accession>
<evidence type="ECO:0000256" key="4">
    <source>
        <dbReference type="ARBA" id="ARBA00022692"/>
    </source>
</evidence>
<dbReference type="PANTHER" id="PTHR30026:SF20">
    <property type="entry name" value="OUTER MEMBRANE PROTEIN TOLC"/>
    <property type="match status" value="1"/>
</dbReference>
<dbReference type="GO" id="GO:0015288">
    <property type="term" value="F:porin activity"/>
    <property type="evidence" value="ECO:0007669"/>
    <property type="project" value="TreeGrafter"/>
</dbReference>
<dbReference type="GO" id="GO:0015562">
    <property type="term" value="F:efflux transmembrane transporter activity"/>
    <property type="evidence" value="ECO:0007669"/>
    <property type="project" value="InterPro"/>
</dbReference>
<dbReference type="GO" id="GO:1990281">
    <property type="term" value="C:efflux pump complex"/>
    <property type="evidence" value="ECO:0007669"/>
    <property type="project" value="TreeGrafter"/>
</dbReference>
<dbReference type="InterPro" id="IPR003423">
    <property type="entry name" value="OMP_efflux"/>
</dbReference>
<dbReference type="InterPro" id="IPR051906">
    <property type="entry name" value="TolC-like"/>
</dbReference>
<dbReference type="AlphaFoldDB" id="A0A644XXB5"/>
<evidence type="ECO:0000256" key="5">
    <source>
        <dbReference type="ARBA" id="ARBA00023136"/>
    </source>
</evidence>
<reference evidence="8" key="1">
    <citation type="submission" date="2019-08" db="EMBL/GenBank/DDBJ databases">
        <authorList>
            <person name="Kucharzyk K."/>
            <person name="Murdoch R.W."/>
            <person name="Higgins S."/>
            <person name="Loffler F."/>
        </authorList>
    </citation>
    <scope>NUCLEOTIDE SEQUENCE</scope>
</reference>
<organism evidence="8">
    <name type="scientific">bioreactor metagenome</name>
    <dbReference type="NCBI Taxonomy" id="1076179"/>
    <lineage>
        <taxon>unclassified sequences</taxon>
        <taxon>metagenomes</taxon>
        <taxon>ecological metagenomes</taxon>
    </lineage>
</organism>
<keyword evidence="4" id="KW-0812">Transmembrane</keyword>
<sequence length="449" mass="52132">MKRIFFALFFLLITGATIFAQDMNLDQCIRYALENNLAYANKSIEAGIAGEQYRQSKRDFLPSFNAGSSANKRYGRSIDPTTNTFVNQDFFSMNFYLDSQLDLFQGFSRLNTVKFQKLKYLISRENIKQQEMEIAFAVMNKYYDVLYFSNLQNIVQEQVELTTLNLQKTEKLIEVGLKAESDLLEMKAQEATEMHNLVLAQNQHDLALLELRNLMNYPLDKELRINTEEIPVSTDTLFSPSVIYAEALKHMPGVQRANIDVETSQKQLDIARGELSPRLSLGASIYTNYADSRKEHLNPNDPNNNAMRIIPFQDQWSQNMAQSIFLSLQIPIFNKWNGLSRVKQARLERLMAVNRQQEEQQSLYRLINEDVQQLKSLQNERNLLRAKKDALQEAYTISEKKLEQGLISVIEFYTAKNQFAQAEADWIRTLLQLKVKEQTIRLYMGEKIY</sequence>
<dbReference type="GO" id="GO:0009279">
    <property type="term" value="C:cell outer membrane"/>
    <property type="evidence" value="ECO:0007669"/>
    <property type="project" value="UniProtKB-SubCell"/>
</dbReference>
<proteinExistence type="predicted"/>
<comment type="caution">
    <text evidence="8">The sequence shown here is derived from an EMBL/GenBank/DDBJ whole genome shotgun (WGS) entry which is preliminary data.</text>
</comment>
<dbReference type="Gene3D" id="1.20.1600.10">
    <property type="entry name" value="Outer membrane efflux proteins (OEP)"/>
    <property type="match status" value="1"/>
</dbReference>
<name>A0A644XXB5_9ZZZZ</name>
<comment type="subcellular location">
    <subcellularLocation>
        <location evidence="1">Cell outer membrane</location>
    </subcellularLocation>
</comment>
<keyword evidence="7" id="KW-0175">Coiled coil</keyword>
<evidence type="ECO:0000256" key="2">
    <source>
        <dbReference type="ARBA" id="ARBA00022448"/>
    </source>
</evidence>
<keyword evidence="5" id="KW-0472">Membrane</keyword>
<dbReference type="Pfam" id="PF02321">
    <property type="entry name" value="OEP"/>
    <property type="match status" value="2"/>
</dbReference>
<keyword evidence="6" id="KW-0998">Cell outer membrane</keyword>
<evidence type="ECO:0000256" key="6">
    <source>
        <dbReference type="ARBA" id="ARBA00023237"/>
    </source>
</evidence>
<evidence type="ECO:0000256" key="1">
    <source>
        <dbReference type="ARBA" id="ARBA00004442"/>
    </source>
</evidence>
<dbReference type="SUPFAM" id="SSF56954">
    <property type="entry name" value="Outer membrane efflux proteins (OEP)"/>
    <property type="match status" value="1"/>
</dbReference>
<gene>
    <name evidence="8" type="ORF">SDC9_66740</name>
</gene>
<evidence type="ECO:0000313" key="8">
    <source>
        <dbReference type="EMBL" id="MPM20311.1"/>
    </source>
</evidence>
<feature type="coiled-coil region" evidence="7">
    <location>
        <begin position="367"/>
        <end position="394"/>
    </location>
</feature>
<keyword evidence="3" id="KW-1134">Transmembrane beta strand</keyword>
<evidence type="ECO:0000256" key="7">
    <source>
        <dbReference type="SAM" id="Coils"/>
    </source>
</evidence>
<evidence type="ECO:0000256" key="3">
    <source>
        <dbReference type="ARBA" id="ARBA00022452"/>
    </source>
</evidence>
<dbReference type="EMBL" id="VSSQ01003356">
    <property type="protein sequence ID" value="MPM20311.1"/>
    <property type="molecule type" value="Genomic_DNA"/>
</dbReference>
<evidence type="ECO:0008006" key="9">
    <source>
        <dbReference type="Google" id="ProtNLM"/>
    </source>
</evidence>
<dbReference type="PANTHER" id="PTHR30026">
    <property type="entry name" value="OUTER MEMBRANE PROTEIN TOLC"/>
    <property type="match status" value="1"/>
</dbReference>